<dbReference type="EMBL" id="CP035494">
    <property type="protein sequence ID" value="QAY60625.1"/>
    <property type="molecule type" value="Genomic_DNA"/>
</dbReference>
<name>A0A4P6EE99_9MICO</name>
<dbReference type="Pfam" id="PF00395">
    <property type="entry name" value="SLH"/>
    <property type="match status" value="1"/>
</dbReference>
<protein>
    <submittedName>
        <fullName evidence="2">S-layer homology domain-containing protein</fullName>
    </submittedName>
</protein>
<dbReference type="InterPro" id="IPR001119">
    <property type="entry name" value="SLH_dom"/>
</dbReference>
<proteinExistence type="predicted"/>
<feature type="domain" description="SLH" evidence="1">
    <location>
        <begin position="11"/>
        <end position="65"/>
    </location>
</feature>
<evidence type="ECO:0000313" key="2">
    <source>
        <dbReference type="EMBL" id="QAY60625.1"/>
    </source>
</evidence>
<reference evidence="2 3" key="1">
    <citation type="submission" date="2019-01" db="EMBL/GenBank/DDBJ databases">
        <title>Genome sequencing of strain DFW100M-13.</title>
        <authorList>
            <person name="Heo J."/>
            <person name="Kim S.-J."/>
            <person name="Kim J.-S."/>
            <person name="Hong S.-B."/>
            <person name="Kwon S.-W."/>
        </authorList>
    </citation>
    <scope>NUCLEOTIDE SEQUENCE [LARGE SCALE GENOMIC DNA]</scope>
    <source>
        <strain evidence="2 3">DFW100M-13</strain>
    </source>
</reference>
<sequence length="65" mass="7202">MAGSPSFTAPRKSPFEDVATSATFYKEVTWLASTKVTTGYADGTFRPRNQLTREATAALLYRTEH</sequence>
<dbReference type="PROSITE" id="PS51272">
    <property type="entry name" value="SLH"/>
    <property type="match status" value="1"/>
</dbReference>
<evidence type="ECO:0000259" key="1">
    <source>
        <dbReference type="PROSITE" id="PS51272"/>
    </source>
</evidence>
<accession>A0A4P6EE99</accession>
<evidence type="ECO:0000313" key="3">
    <source>
        <dbReference type="Proteomes" id="UP000293995"/>
    </source>
</evidence>
<keyword evidence="3" id="KW-1185">Reference proteome</keyword>
<dbReference type="OrthoDB" id="3771655at2"/>
<dbReference type="Proteomes" id="UP000293995">
    <property type="component" value="Chromosome"/>
</dbReference>
<organism evidence="2 3">
    <name type="scientific">Microbacterium protaetiae</name>
    <dbReference type="NCBI Taxonomy" id="2509458"/>
    <lineage>
        <taxon>Bacteria</taxon>
        <taxon>Bacillati</taxon>
        <taxon>Actinomycetota</taxon>
        <taxon>Actinomycetes</taxon>
        <taxon>Micrococcales</taxon>
        <taxon>Microbacteriaceae</taxon>
        <taxon>Microbacterium</taxon>
    </lineage>
</organism>
<dbReference type="AlphaFoldDB" id="A0A4P6EE99"/>
<gene>
    <name evidence="2" type="ORF">ET475_11930</name>
</gene>
<dbReference type="KEGG" id="mprt:ET475_11930"/>